<reference evidence="1 2" key="1">
    <citation type="journal article" date="2015" name="Proc. Natl. Acad. Sci. U.S.A.">
        <title>The resurrection genome of Boea hygrometrica: A blueprint for survival of dehydration.</title>
        <authorList>
            <person name="Xiao L."/>
            <person name="Yang G."/>
            <person name="Zhang L."/>
            <person name="Yang X."/>
            <person name="Zhao S."/>
            <person name="Ji Z."/>
            <person name="Zhou Q."/>
            <person name="Hu M."/>
            <person name="Wang Y."/>
            <person name="Chen M."/>
            <person name="Xu Y."/>
            <person name="Jin H."/>
            <person name="Xiao X."/>
            <person name="Hu G."/>
            <person name="Bao F."/>
            <person name="Hu Y."/>
            <person name="Wan P."/>
            <person name="Li L."/>
            <person name="Deng X."/>
            <person name="Kuang T."/>
            <person name="Xiang C."/>
            <person name="Zhu J.K."/>
            <person name="Oliver M.J."/>
            <person name="He Y."/>
        </authorList>
    </citation>
    <scope>NUCLEOTIDE SEQUENCE [LARGE SCALE GENOMIC DNA]</scope>
    <source>
        <strain evidence="2">cv. XS01</strain>
    </source>
</reference>
<sequence length="166" mass="18437">MNIKGEDSSSAGALNAFNEEGDVYYFSKDSTNLVSLISGGFSTADIIVSVESVEAENDGDVMMSIVLLWLTSSNLLNRMMSCRANCLRKLSIVNVACTVPKINTVAKSDVDSDKEYCFKIYRVNLSMHAALFVGRPIHCSRCCWQIHYDTVNKSCWQISSFSILHQ</sequence>
<keyword evidence="2" id="KW-1185">Reference proteome</keyword>
<dbReference type="Proteomes" id="UP000250235">
    <property type="component" value="Unassembled WGS sequence"/>
</dbReference>
<gene>
    <name evidence="1" type="ORF">F511_43615</name>
</gene>
<accession>A0A2Z7C4C1</accession>
<name>A0A2Z7C4C1_9LAMI</name>
<evidence type="ECO:0000313" key="2">
    <source>
        <dbReference type="Proteomes" id="UP000250235"/>
    </source>
</evidence>
<dbReference type="EMBL" id="KV001075">
    <property type="protein sequence ID" value="KZV39377.1"/>
    <property type="molecule type" value="Genomic_DNA"/>
</dbReference>
<dbReference type="AlphaFoldDB" id="A0A2Z7C4C1"/>
<evidence type="ECO:0000313" key="1">
    <source>
        <dbReference type="EMBL" id="KZV39377.1"/>
    </source>
</evidence>
<organism evidence="1 2">
    <name type="scientific">Dorcoceras hygrometricum</name>
    <dbReference type="NCBI Taxonomy" id="472368"/>
    <lineage>
        <taxon>Eukaryota</taxon>
        <taxon>Viridiplantae</taxon>
        <taxon>Streptophyta</taxon>
        <taxon>Embryophyta</taxon>
        <taxon>Tracheophyta</taxon>
        <taxon>Spermatophyta</taxon>
        <taxon>Magnoliopsida</taxon>
        <taxon>eudicotyledons</taxon>
        <taxon>Gunneridae</taxon>
        <taxon>Pentapetalae</taxon>
        <taxon>asterids</taxon>
        <taxon>lamiids</taxon>
        <taxon>Lamiales</taxon>
        <taxon>Gesneriaceae</taxon>
        <taxon>Didymocarpoideae</taxon>
        <taxon>Trichosporeae</taxon>
        <taxon>Loxocarpinae</taxon>
        <taxon>Dorcoceras</taxon>
    </lineage>
</organism>
<protein>
    <submittedName>
        <fullName evidence="1">Uncharacterized protein</fullName>
    </submittedName>
</protein>
<proteinExistence type="predicted"/>